<comment type="similarity">
    <text evidence="1 6">Belongs to the sigma-70 factor family. ECF subfamily.</text>
</comment>
<dbReference type="InterPro" id="IPR013324">
    <property type="entry name" value="RNA_pol_sigma_r3/r4-like"/>
</dbReference>
<keyword evidence="4 6" id="KW-0238">DNA-binding</keyword>
<dbReference type="EMBL" id="QCZG01000042">
    <property type="protein sequence ID" value="PWA08051.1"/>
    <property type="molecule type" value="Genomic_DNA"/>
</dbReference>
<dbReference type="SUPFAM" id="SSF88659">
    <property type="entry name" value="Sigma3 and sigma4 domains of RNA polymerase sigma factors"/>
    <property type="match status" value="1"/>
</dbReference>
<keyword evidence="5 6" id="KW-0804">Transcription</keyword>
<dbReference type="NCBIfam" id="TIGR02937">
    <property type="entry name" value="sigma70-ECF"/>
    <property type="match status" value="1"/>
</dbReference>
<dbReference type="AlphaFoldDB" id="A0A2U1JSA9"/>
<evidence type="ECO:0000313" key="9">
    <source>
        <dbReference type="EMBL" id="PWA08051.1"/>
    </source>
</evidence>
<dbReference type="InterPro" id="IPR014284">
    <property type="entry name" value="RNA_pol_sigma-70_dom"/>
</dbReference>
<dbReference type="Pfam" id="PF08281">
    <property type="entry name" value="Sigma70_r4_2"/>
    <property type="match status" value="1"/>
</dbReference>
<dbReference type="PANTHER" id="PTHR43133">
    <property type="entry name" value="RNA POLYMERASE ECF-TYPE SIGMA FACTO"/>
    <property type="match status" value="1"/>
</dbReference>
<evidence type="ECO:0000256" key="5">
    <source>
        <dbReference type="ARBA" id="ARBA00023163"/>
    </source>
</evidence>
<evidence type="ECO:0000256" key="6">
    <source>
        <dbReference type="RuleBase" id="RU000716"/>
    </source>
</evidence>
<dbReference type="InterPro" id="IPR007627">
    <property type="entry name" value="RNA_pol_sigma70_r2"/>
</dbReference>
<dbReference type="InterPro" id="IPR013249">
    <property type="entry name" value="RNA_pol_sigma70_r4_t2"/>
</dbReference>
<dbReference type="SUPFAM" id="SSF88946">
    <property type="entry name" value="Sigma2 domain of RNA polymerase sigma factors"/>
    <property type="match status" value="1"/>
</dbReference>
<dbReference type="OrthoDB" id="9784984at2"/>
<dbReference type="InterPro" id="IPR036388">
    <property type="entry name" value="WH-like_DNA-bd_sf"/>
</dbReference>
<dbReference type="InterPro" id="IPR000838">
    <property type="entry name" value="RNA_pol_sigma70_ECF_CS"/>
</dbReference>
<dbReference type="InterPro" id="IPR039425">
    <property type="entry name" value="RNA_pol_sigma-70-like"/>
</dbReference>
<dbReference type="PANTHER" id="PTHR43133:SF51">
    <property type="entry name" value="RNA POLYMERASE SIGMA FACTOR"/>
    <property type="match status" value="1"/>
</dbReference>
<dbReference type="RefSeq" id="WP_116555842.1">
    <property type="nucleotide sequence ID" value="NZ_QCZG01000042.1"/>
</dbReference>
<dbReference type="InterPro" id="IPR013325">
    <property type="entry name" value="RNA_pol_sigma_r2"/>
</dbReference>
<dbReference type="GO" id="GO:0016987">
    <property type="term" value="F:sigma factor activity"/>
    <property type="evidence" value="ECO:0007669"/>
    <property type="project" value="UniProtKB-KW"/>
</dbReference>
<keyword evidence="2 6" id="KW-0805">Transcription regulation</keyword>
<name>A0A2U1JSA9_9BACI</name>
<dbReference type="CDD" id="cd06171">
    <property type="entry name" value="Sigma70_r4"/>
    <property type="match status" value="1"/>
</dbReference>
<comment type="caution">
    <text evidence="9">The sequence shown here is derived from an EMBL/GenBank/DDBJ whole genome shotgun (WGS) entry which is preliminary data.</text>
</comment>
<sequence>MRVDKIIGLAKQGNHDALHDLIESHLPIVERFAYQIGVSANDVEDVTQEVFIRVFRFIDQFSGKTFSTWLYTITLNVARDYFKKTKREQNKIIALFREPTSTVSSDKETFQNEEDAFLHKAIQDLDQKYKVPLVLYYFHDKKIQEISQILSIPESTVKTRLSRAKSRLKKMIEEKGGEFDAK</sequence>
<gene>
    <name evidence="9" type="ORF">DCC39_15665</name>
</gene>
<feature type="domain" description="RNA polymerase sigma-70 region 2" evidence="7">
    <location>
        <begin position="21"/>
        <end position="87"/>
    </location>
</feature>
<proteinExistence type="inferred from homology"/>
<dbReference type="GO" id="GO:0006950">
    <property type="term" value="P:response to stress"/>
    <property type="evidence" value="ECO:0007669"/>
    <property type="project" value="UniProtKB-ARBA"/>
</dbReference>
<evidence type="ECO:0000256" key="4">
    <source>
        <dbReference type="ARBA" id="ARBA00023125"/>
    </source>
</evidence>
<evidence type="ECO:0000256" key="1">
    <source>
        <dbReference type="ARBA" id="ARBA00010641"/>
    </source>
</evidence>
<evidence type="ECO:0000313" key="10">
    <source>
        <dbReference type="Proteomes" id="UP000245998"/>
    </source>
</evidence>
<dbReference type="Pfam" id="PF04542">
    <property type="entry name" value="Sigma70_r2"/>
    <property type="match status" value="1"/>
</dbReference>
<evidence type="ECO:0000256" key="2">
    <source>
        <dbReference type="ARBA" id="ARBA00023015"/>
    </source>
</evidence>
<keyword evidence="10" id="KW-1185">Reference proteome</keyword>
<organism evidence="9 10">
    <name type="scientific">Pueribacillus theae</name>
    <dbReference type="NCBI Taxonomy" id="2171751"/>
    <lineage>
        <taxon>Bacteria</taxon>
        <taxon>Bacillati</taxon>
        <taxon>Bacillota</taxon>
        <taxon>Bacilli</taxon>
        <taxon>Bacillales</taxon>
        <taxon>Bacillaceae</taxon>
        <taxon>Pueribacillus</taxon>
    </lineage>
</organism>
<evidence type="ECO:0000259" key="7">
    <source>
        <dbReference type="Pfam" id="PF04542"/>
    </source>
</evidence>
<feature type="domain" description="RNA polymerase sigma factor 70 region 4 type 2" evidence="8">
    <location>
        <begin position="118"/>
        <end position="168"/>
    </location>
</feature>
<dbReference type="PROSITE" id="PS01063">
    <property type="entry name" value="SIGMA70_ECF"/>
    <property type="match status" value="1"/>
</dbReference>
<dbReference type="GO" id="GO:0003677">
    <property type="term" value="F:DNA binding"/>
    <property type="evidence" value="ECO:0007669"/>
    <property type="project" value="UniProtKB-KW"/>
</dbReference>
<dbReference type="GO" id="GO:0006352">
    <property type="term" value="P:DNA-templated transcription initiation"/>
    <property type="evidence" value="ECO:0007669"/>
    <property type="project" value="InterPro"/>
</dbReference>
<accession>A0A2U1JSA9</accession>
<evidence type="ECO:0000256" key="3">
    <source>
        <dbReference type="ARBA" id="ARBA00023082"/>
    </source>
</evidence>
<dbReference type="Proteomes" id="UP000245998">
    <property type="component" value="Unassembled WGS sequence"/>
</dbReference>
<protein>
    <recommendedName>
        <fullName evidence="6">RNA polymerase sigma factor</fullName>
    </recommendedName>
</protein>
<dbReference type="Gene3D" id="1.10.10.10">
    <property type="entry name" value="Winged helix-like DNA-binding domain superfamily/Winged helix DNA-binding domain"/>
    <property type="match status" value="1"/>
</dbReference>
<evidence type="ECO:0000259" key="8">
    <source>
        <dbReference type="Pfam" id="PF08281"/>
    </source>
</evidence>
<reference evidence="9 10" key="1">
    <citation type="submission" date="2018-04" db="EMBL/GenBank/DDBJ databases">
        <title>Camelliibacillus theae gen. nov., sp. nov., isolated from Pu'er tea.</title>
        <authorList>
            <person name="Niu L."/>
        </authorList>
    </citation>
    <scope>NUCLEOTIDE SEQUENCE [LARGE SCALE GENOMIC DNA]</scope>
    <source>
        <strain evidence="9 10">T8</strain>
    </source>
</reference>
<dbReference type="Gene3D" id="1.10.1740.10">
    <property type="match status" value="1"/>
</dbReference>
<keyword evidence="3 6" id="KW-0731">Sigma factor</keyword>